<keyword evidence="2" id="KW-0964">Secreted</keyword>
<evidence type="ECO:0000259" key="4">
    <source>
        <dbReference type="Pfam" id="PF19912"/>
    </source>
</evidence>
<dbReference type="InterPro" id="IPR045965">
    <property type="entry name" value="DUF6385"/>
</dbReference>
<dbReference type="Pfam" id="PF24517">
    <property type="entry name" value="CBM96"/>
    <property type="match status" value="1"/>
</dbReference>
<evidence type="ECO:0000259" key="5">
    <source>
        <dbReference type="Pfam" id="PF24517"/>
    </source>
</evidence>
<dbReference type="InterPro" id="IPR055372">
    <property type="entry name" value="CBM96"/>
</dbReference>
<feature type="domain" description="DUF6385" evidence="4">
    <location>
        <begin position="202"/>
        <end position="283"/>
    </location>
</feature>
<organism evidence="6 7">
    <name type="scientific">Anaerosolibacter carboniphilus</name>
    <dbReference type="NCBI Taxonomy" id="1417629"/>
    <lineage>
        <taxon>Bacteria</taxon>
        <taxon>Bacillati</taxon>
        <taxon>Bacillota</taxon>
        <taxon>Clostridia</taxon>
        <taxon>Peptostreptococcales</taxon>
        <taxon>Thermotaleaceae</taxon>
        <taxon>Anaerosolibacter</taxon>
    </lineage>
</organism>
<evidence type="ECO:0000313" key="6">
    <source>
        <dbReference type="EMBL" id="MBB6215720.1"/>
    </source>
</evidence>
<dbReference type="EMBL" id="JACHEN010000009">
    <property type="protein sequence ID" value="MBB6215720.1"/>
    <property type="molecule type" value="Genomic_DNA"/>
</dbReference>
<name>A0A841KUN3_9FIRM</name>
<protein>
    <recommendedName>
        <fullName evidence="8">DNRLRE domain-containing protein</fullName>
    </recommendedName>
</protein>
<dbReference type="GO" id="GO:0005576">
    <property type="term" value="C:extracellular region"/>
    <property type="evidence" value="ECO:0007669"/>
    <property type="project" value="UniProtKB-SubCell"/>
</dbReference>
<comment type="caution">
    <text evidence="6">The sequence shown here is derived from an EMBL/GenBank/DDBJ whole genome shotgun (WGS) entry which is preliminary data.</text>
</comment>
<dbReference type="Proteomes" id="UP000579281">
    <property type="component" value="Unassembled WGS sequence"/>
</dbReference>
<reference evidence="6 7" key="1">
    <citation type="submission" date="2020-08" db="EMBL/GenBank/DDBJ databases">
        <title>Genomic Encyclopedia of Type Strains, Phase IV (KMG-IV): sequencing the most valuable type-strain genomes for metagenomic binning, comparative biology and taxonomic classification.</title>
        <authorList>
            <person name="Goeker M."/>
        </authorList>
    </citation>
    <scope>NUCLEOTIDE SEQUENCE [LARGE SCALE GENOMIC DNA]</scope>
    <source>
        <strain evidence="6 7">DSM 103526</strain>
    </source>
</reference>
<keyword evidence="7" id="KW-1185">Reference proteome</keyword>
<dbReference type="RefSeq" id="WP_184310260.1">
    <property type="nucleotide sequence ID" value="NZ_JACHEN010000009.1"/>
</dbReference>
<proteinExistence type="predicted"/>
<evidence type="ECO:0008006" key="8">
    <source>
        <dbReference type="Google" id="ProtNLM"/>
    </source>
</evidence>
<sequence length="284" mass="32411">MSTVIINPQVEVAQVSLAEPSRVFGMRKSMHLGRTDFKKIYRMLFKFPISMIPHDCVILKALLKIYVQYTGCNILSSFAPYALQEDWSLFTLNWNNQPAFYTMLTGEPRYLSSEGFYAFNITKLVSMWYNNEIPNYGLIIKNDEVQNKTAKQINAITNSVLAPMVEISYVPKCETQVIPTHFISQVEELNTDELYSFSSAINTSLTKTITYHIENLGNTPVEILLQVSANPINFINDSSTPKIIAPHELVYAIPYTFAKYLRIAAKNIHPGETSKLKIWYQAQE</sequence>
<dbReference type="AlphaFoldDB" id="A0A841KUN3"/>
<gene>
    <name evidence="6" type="ORF">HNQ80_001809</name>
</gene>
<dbReference type="Pfam" id="PF19912">
    <property type="entry name" value="DUF6385"/>
    <property type="match status" value="1"/>
</dbReference>
<dbReference type="NCBIfam" id="NF033679">
    <property type="entry name" value="DNRLRE_dom"/>
    <property type="match status" value="1"/>
</dbReference>
<evidence type="ECO:0000313" key="7">
    <source>
        <dbReference type="Proteomes" id="UP000579281"/>
    </source>
</evidence>
<evidence type="ECO:0000256" key="1">
    <source>
        <dbReference type="ARBA" id="ARBA00004613"/>
    </source>
</evidence>
<feature type="domain" description="Carbohydrate-binding module family 96" evidence="5">
    <location>
        <begin position="15"/>
        <end position="154"/>
    </location>
</feature>
<accession>A0A841KUN3</accession>
<keyword evidence="3" id="KW-0732">Signal</keyword>
<comment type="subcellular location">
    <subcellularLocation>
        <location evidence="1">Secreted</location>
    </subcellularLocation>
</comment>
<evidence type="ECO:0000256" key="2">
    <source>
        <dbReference type="ARBA" id="ARBA00022525"/>
    </source>
</evidence>
<evidence type="ECO:0000256" key="3">
    <source>
        <dbReference type="ARBA" id="ARBA00022729"/>
    </source>
</evidence>